<accession>X1T635</accession>
<keyword evidence="5" id="KW-0067">ATP-binding</keyword>
<evidence type="ECO:0000256" key="8">
    <source>
        <dbReference type="ARBA" id="ARBA00047937"/>
    </source>
</evidence>
<evidence type="ECO:0000256" key="6">
    <source>
        <dbReference type="ARBA" id="ARBA00022917"/>
    </source>
</evidence>
<keyword evidence="3" id="KW-0436">Ligase</keyword>
<dbReference type="InterPro" id="IPR006194">
    <property type="entry name" value="Gly-tRNA-synth_heterodimer"/>
</dbReference>
<evidence type="ECO:0000256" key="4">
    <source>
        <dbReference type="ARBA" id="ARBA00022741"/>
    </source>
</evidence>
<dbReference type="GO" id="GO:0005524">
    <property type="term" value="F:ATP binding"/>
    <property type="evidence" value="ECO:0007669"/>
    <property type="project" value="UniProtKB-KW"/>
</dbReference>
<keyword evidence="6" id="KW-0648">Protein biosynthesis</keyword>
<dbReference type="PANTHER" id="PTHR30075">
    <property type="entry name" value="GLYCYL-TRNA SYNTHETASE"/>
    <property type="match status" value="1"/>
</dbReference>
<dbReference type="InterPro" id="IPR015944">
    <property type="entry name" value="Gly-tRNA-synth_bsu"/>
</dbReference>
<evidence type="ECO:0000256" key="5">
    <source>
        <dbReference type="ARBA" id="ARBA00022840"/>
    </source>
</evidence>
<comment type="catalytic activity">
    <reaction evidence="8">
        <text>tRNA(Gly) + glycine + ATP = glycyl-tRNA(Gly) + AMP + diphosphate</text>
        <dbReference type="Rhea" id="RHEA:16013"/>
        <dbReference type="Rhea" id="RHEA-COMP:9664"/>
        <dbReference type="Rhea" id="RHEA-COMP:9683"/>
        <dbReference type="ChEBI" id="CHEBI:30616"/>
        <dbReference type="ChEBI" id="CHEBI:33019"/>
        <dbReference type="ChEBI" id="CHEBI:57305"/>
        <dbReference type="ChEBI" id="CHEBI:78442"/>
        <dbReference type="ChEBI" id="CHEBI:78522"/>
        <dbReference type="ChEBI" id="CHEBI:456215"/>
        <dbReference type="EC" id="6.1.1.14"/>
    </reaction>
</comment>
<dbReference type="GO" id="GO:0004820">
    <property type="term" value="F:glycine-tRNA ligase activity"/>
    <property type="evidence" value="ECO:0007669"/>
    <property type="project" value="UniProtKB-EC"/>
</dbReference>
<comment type="similarity">
    <text evidence="1">Belongs to the class-II aminoacyl-tRNA synthetase family.</text>
</comment>
<dbReference type="Pfam" id="PF02092">
    <property type="entry name" value="tRNA_synt_2f"/>
    <property type="match status" value="1"/>
</dbReference>
<evidence type="ECO:0000256" key="3">
    <source>
        <dbReference type="ARBA" id="ARBA00022598"/>
    </source>
</evidence>
<dbReference type="EMBL" id="BARW01009646">
    <property type="protein sequence ID" value="GAI83015.1"/>
    <property type="molecule type" value="Genomic_DNA"/>
</dbReference>
<sequence length="115" mass="13304">MIDFLLEIGFEEFPPALLKRTAEDLSAKVEKLLIDERIFYRSIRVIYTSRRFGALVLGLTRKQKPQIIEIQGPPKKLAFDSEDKPTKMLQGFMKANNLKLSQIFTKKIKKGEYAL</sequence>
<dbReference type="AlphaFoldDB" id="X1T635"/>
<keyword evidence="4" id="KW-0547">Nucleotide-binding</keyword>
<keyword evidence="7" id="KW-0030">Aminoacyl-tRNA synthetase</keyword>
<dbReference type="GO" id="GO:0005829">
    <property type="term" value="C:cytosol"/>
    <property type="evidence" value="ECO:0007669"/>
    <property type="project" value="TreeGrafter"/>
</dbReference>
<evidence type="ECO:0000313" key="9">
    <source>
        <dbReference type="EMBL" id="GAI83015.1"/>
    </source>
</evidence>
<organism evidence="9">
    <name type="scientific">marine sediment metagenome</name>
    <dbReference type="NCBI Taxonomy" id="412755"/>
    <lineage>
        <taxon>unclassified sequences</taxon>
        <taxon>metagenomes</taxon>
        <taxon>ecological metagenomes</taxon>
    </lineage>
</organism>
<reference evidence="9" key="1">
    <citation type="journal article" date="2014" name="Front. Microbiol.">
        <title>High frequency of phylogenetically diverse reductive dehalogenase-homologous genes in deep subseafloor sedimentary metagenomes.</title>
        <authorList>
            <person name="Kawai M."/>
            <person name="Futagami T."/>
            <person name="Toyoda A."/>
            <person name="Takaki Y."/>
            <person name="Nishi S."/>
            <person name="Hori S."/>
            <person name="Arai W."/>
            <person name="Tsubouchi T."/>
            <person name="Morono Y."/>
            <person name="Uchiyama I."/>
            <person name="Ito T."/>
            <person name="Fujiyama A."/>
            <person name="Inagaki F."/>
            <person name="Takami H."/>
        </authorList>
    </citation>
    <scope>NUCLEOTIDE SEQUENCE</scope>
    <source>
        <strain evidence="9">Expedition CK06-06</strain>
    </source>
</reference>
<comment type="caution">
    <text evidence="9">The sequence shown here is derived from an EMBL/GenBank/DDBJ whole genome shotgun (WGS) entry which is preliminary data.</text>
</comment>
<evidence type="ECO:0000256" key="1">
    <source>
        <dbReference type="ARBA" id="ARBA00008226"/>
    </source>
</evidence>
<name>X1T635_9ZZZZ</name>
<dbReference type="PANTHER" id="PTHR30075:SF2">
    <property type="entry name" value="GLYCINE--TRNA LIGASE, CHLOROPLASTIC_MITOCHONDRIAL 2"/>
    <property type="match status" value="1"/>
</dbReference>
<gene>
    <name evidence="9" type="ORF">S12H4_19316</name>
</gene>
<dbReference type="EC" id="6.1.1.14" evidence="2"/>
<evidence type="ECO:0000256" key="2">
    <source>
        <dbReference type="ARBA" id="ARBA00012829"/>
    </source>
</evidence>
<proteinExistence type="inferred from homology"/>
<evidence type="ECO:0000256" key="7">
    <source>
        <dbReference type="ARBA" id="ARBA00023146"/>
    </source>
</evidence>
<dbReference type="GO" id="GO:0006426">
    <property type="term" value="P:glycyl-tRNA aminoacylation"/>
    <property type="evidence" value="ECO:0007669"/>
    <property type="project" value="InterPro"/>
</dbReference>
<protein>
    <recommendedName>
        <fullName evidence="2">glycine--tRNA ligase</fullName>
        <ecNumber evidence="2">6.1.1.14</ecNumber>
    </recommendedName>
</protein>